<comment type="catalytic activity">
    <reaction evidence="9 10">
        <text>RNA(n) + a ribonucleoside 5'-triphosphate = RNA(n+1) + diphosphate</text>
        <dbReference type="Rhea" id="RHEA:21248"/>
        <dbReference type="Rhea" id="RHEA-COMP:14527"/>
        <dbReference type="Rhea" id="RHEA-COMP:17342"/>
        <dbReference type="ChEBI" id="CHEBI:33019"/>
        <dbReference type="ChEBI" id="CHEBI:61557"/>
        <dbReference type="ChEBI" id="CHEBI:140395"/>
        <dbReference type="EC" id="2.7.7.6"/>
    </reaction>
</comment>
<keyword evidence="12" id="KW-1185">Reference proteome</keyword>
<dbReference type="Pfam" id="PF01192">
    <property type="entry name" value="RNA_pol_Rpb6"/>
    <property type="match status" value="1"/>
</dbReference>
<organism evidence="11 12">
    <name type="scientific">Thermodesulfitimonas autotrophica</name>
    <dbReference type="NCBI Taxonomy" id="1894989"/>
    <lineage>
        <taxon>Bacteria</taxon>
        <taxon>Bacillati</taxon>
        <taxon>Bacillota</taxon>
        <taxon>Clostridia</taxon>
        <taxon>Thermoanaerobacterales</taxon>
        <taxon>Thermoanaerobacteraceae</taxon>
        <taxon>Thermodesulfitimonas</taxon>
    </lineage>
</organism>
<evidence type="ECO:0000313" key="11">
    <source>
        <dbReference type="EMBL" id="RPF49297.1"/>
    </source>
</evidence>
<dbReference type="EMBL" id="RKRE01000001">
    <property type="protein sequence ID" value="RPF49297.1"/>
    <property type="molecule type" value="Genomic_DNA"/>
</dbReference>
<dbReference type="Proteomes" id="UP000282654">
    <property type="component" value="Unassembled WGS sequence"/>
</dbReference>
<dbReference type="InterPro" id="IPR036161">
    <property type="entry name" value="RPB6/omega-like_sf"/>
</dbReference>
<proteinExistence type="inferred from homology"/>
<dbReference type="GO" id="GO:0003677">
    <property type="term" value="F:DNA binding"/>
    <property type="evidence" value="ECO:0007669"/>
    <property type="project" value="UniProtKB-UniRule"/>
</dbReference>
<accession>A0A3N5AWJ8</accession>
<comment type="subunit">
    <text evidence="10">The RNAP catalytic core consists of 2 alpha, 1 beta, 1 beta' and 1 omega subunit. When a sigma factor is associated with the core the holoenzyme is formed, which can initiate transcription.</text>
</comment>
<dbReference type="GO" id="GO:0000428">
    <property type="term" value="C:DNA-directed RNA polymerase complex"/>
    <property type="evidence" value="ECO:0007669"/>
    <property type="project" value="UniProtKB-KW"/>
</dbReference>
<dbReference type="NCBIfam" id="TIGR00690">
    <property type="entry name" value="rpoZ"/>
    <property type="match status" value="1"/>
</dbReference>
<keyword evidence="5 10" id="KW-0808">Transferase</keyword>
<dbReference type="SUPFAM" id="SSF63562">
    <property type="entry name" value="RPB6/omega subunit-like"/>
    <property type="match status" value="1"/>
</dbReference>
<dbReference type="GO" id="GO:0003899">
    <property type="term" value="F:DNA-directed RNA polymerase activity"/>
    <property type="evidence" value="ECO:0007669"/>
    <property type="project" value="UniProtKB-UniRule"/>
</dbReference>
<name>A0A3N5AWJ8_9THEO</name>
<evidence type="ECO:0000256" key="4">
    <source>
        <dbReference type="ARBA" id="ARBA00022478"/>
    </source>
</evidence>
<dbReference type="OrthoDB" id="9815459at2"/>
<evidence type="ECO:0000256" key="10">
    <source>
        <dbReference type="HAMAP-Rule" id="MF_00366"/>
    </source>
</evidence>
<protein>
    <recommendedName>
        <fullName evidence="3 10">DNA-directed RNA polymerase subunit omega</fullName>
        <shortName evidence="10">RNAP omega subunit</shortName>
        <ecNumber evidence="2 10">2.7.7.6</ecNumber>
    </recommendedName>
    <alternativeName>
        <fullName evidence="10">RNA polymerase omega subunit</fullName>
    </alternativeName>
    <alternativeName>
        <fullName evidence="8 10">Transcriptase subunit omega</fullName>
    </alternativeName>
</protein>
<evidence type="ECO:0000256" key="8">
    <source>
        <dbReference type="ARBA" id="ARBA00029924"/>
    </source>
</evidence>
<evidence type="ECO:0000256" key="5">
    <source>
        <dbReference type="ARBA" id="ARBA00022679"/>
    </source>
</evidence>
<evidence type="ECO:0000256" key="9">
    <source>
        <dbReference type="ARBA" id="ARBA00048552"/>
    </source>
</evidence>
<evidence type="ECO:0000313" key="12">
    <source>
        <dbReference type="Proteomes" id="UP000282654"/>
    </source>
</evidence>
<comment type="function">
    <text evidence="10">Promotes RNA polymerase assembly. Latches the N- and C-terminal regions of the beta' subunit thereby facilitating its interaction with the beta and alpha subunits.</text>
</comment>
<gene>
    <name evidence="10" type="primary">rpoZ</name>
    <name evidence="11" type="ORF">EDD75_0102</name>
</gene>
<dbReference type="GO" id="GO:0006351">
    <property type="term" value="P:DNA-templated transcription"/>
    <property type="evidence" value="ECO:0007669"/>
    <property type="project" value="UniProtKB-UniRule"/>
</dbReference>
<evidence type="ECO:0000256" key="6">
    <source>
        <dbReference type="ARBA" id="ARBA00022695"/>
    </source>
</evidence>
<dbReference type="RefSeq" id="WP_123926485.1">
    <property type="nucleotide sequence ID" value="NZ_RKRE01000001.1"/>
</dbReference>
<evidence type="ECO:0000256" key="1">
    <source>
        <dbReference type="ARBA" id="ARBA00006711"/>
    </source>
</evidence>
<keyword evidence="6 10" id="KW-0548">Nucleotidyltransferase</keyword>
<comment type="caution">
    <text evidence="11">The sequence shown here is derived from an EMBL/GenBank/DDBJ whole genome shotgun (WGS) entry which is preliminary data.</text>
</comment>
<dbReference type="SMART" id="SM01409">
    <property type="entry name" value="RNA_pol_Rpb6"/>
    <property type="match status" value="1"/>
</dbReference>
<evidence type="ECO:0000256" key="3">
    <source>
        <dbReference type="ARBA" id="ARBA00013725"/>
    </source>
</evidence>
<keyword evidence="4 10" id="KW-0240">DNA-directed RNA polymerase</keyword>
<dbReference type="InterPro" id="IPR006110">
    <property type="entry name" value="Pol_omega/Rpo6/RPB6"/>
</dbReference>
<dbReference type="InterPro" id="IPR003716">
    <property type="entry name" value="DNA-dir_RNA_pol_omega"/>
</dbReference>
<dbReference type="HAMAP" id="MF_00366">
    <property type="entry name" value="RNApol_bact_RpoZ"/>
    <property type="match status" value="1"/>
</dbReference>
<evidence type="ECO:0000256" key="2">
    <source>
        <dbReference type="ARBA" id="ARBA00012418"/>
    </source>
</evidence>
<comment type="similarity">
    <text evidence="1 10">Belongs to the RNA polymerase subunit omega family.</text>
</comment>
<dbReference type="AlphaFoldDB" id="A0A3N5AWJ8"/>
<dbReference type="Gene3D" id="3.90.940.10">
    <property type="match status" value="1"/>
</dbReference>
<evidence type="ECO:0000256" key="7">
    <source>
        <dbReference type="ARBA" id="ARBA00023163"/>
    </source>
</evidence>
<dbReference type="EC" id="2.7.7.6" evidence="2 10"/>
<keyword evidence="7 10" id="KW-0804">Transcription</keyword>
<reference evidence="11 12" key="1">
    <citation type="submission" date="2018-11" db="EMBL/GenBank/DDBJ databases">
        <title>Genomic Encyclopedia of Type Strains, Phase IV (KMG-IV): sequencing the most valuable type-strain genomes for metagenomic binning, comparative biology and taxonomic classification.</title>
        <authorList>
            <person name="Goeker M."/>
        </authorList>
    </citation>
    <scope>NUCLEOTIDE SEQUENCE [LARGE SCALE GENOMIC DNA]</scope>
    <source>
        <strain evidence="11 12">DSM 102936</strain>
    </source>
</reference>
<sequence length="70" mass="7659">MPMNEPPLDDLLKVSKNRYVLAIVAAKQARYVTDKINAGLLDDGIKPVSQGLRDIAAGRVKFILPKKGVK</sequence>